<comment type="similarity">
    <text evidence="2">Belongs to the CD36 family.</text>
</comment>
<evidence type="ECO:0000256" key="10">
    <source>
        <dbReference type="ARBA" id="ARBA00023170"/>
    </source>
</evidence>
<evidence type="ECO:0000256" key="1">
    <source>
        <dbReference type="ARBA" id="ARBA00004236"/>
    </source>
</evidence>
<keyword evidence="9" id="KW-1015">Disulfide bond</keyword>
<evidence type="ECO:0000256" key="2">
    <source>
        <dbReference type="ARBA" id="ARBA00010532"/>
    </source>
</evidence>
<evidence type="ECO:0000256" key="7">
    <source>
        <dbReference type="ARBA" id="ARBA00022989"/>
    </source>
</evidence>
<dbReference type="GO" id="GO:0007608">
    <property type="term" value="P:sensory perception of smell"/>
    <property type="evidence" value="ECO:0007669"/>
    <property type="project" value="UniProtKB-KW"/>
</dbReference>
<dbReference type="Pfam" id="PF01130">
    <property type="entry name" value="CD36"/>
    <property type="match status" value="1"/>
</dbReference>
<evidence type="ECO:0000256" key="13">
    <source>
        <dbReference type="SAM" id="Phobius"/>
    </source>
</evidence>
<evidence type="ECO:0000256" key="8">
    <source>
        <dbReference type="ARBA" id="ARBA00023136"/>
    </source>
</evidence>
<comment type="subcellular location">
    <subcellularLocation>
        <location evidence="1">Cell membrane</location>
    </subcellularLocation>
</comment>
<reference evidence="14" key="1">
    <citation type="submission" date="2021-04" db="EMBL/GenBank/DDBJ databases">
        <authorList>
            <person name="Tunstrom K."/>
        </authorList>
    </citation>
    <scope>NUCLEOTIDE SEQUENCE</scope>
</reference>
<evidence type="ECO:0000256" key="4">
    <source>
        <dbReference type="ARBA" id="ARBA00022606"/>
    </source>
</evidence>
<dbReference type="InterPro" id="IPR002159">
    <property type="entry name" value="CD36_fam"/>
</dbReference>
<evidence type="ECO:0000313" key="15">
    <source>
        <dbReference type="Proteomes" id="UP000691718"/>
    </source>
</evidence>
<dbReference type="EMBL" id="CAJQZP010000444">
    <property type="protein sequence ID" value="CAG4962228.1"/>
    <property type="molecule type" value="Genomic_DNA"/>
</dbReference>
<dbReference type="PANTHER" id="PTHR11923">
    <property type="entry name" value="SCAVENGER RECEPTOR CLASS B TYPE-1 SR-B1"/>
    <property type="match status" value="1"/>
</dbReference>
<dbReference type="GO" id="GO:0005044">
    <property type="term" value="F:scavenger receptor activity"/>
    <property type="evidence" value="ECO:0007669"/>
    <property type="project" value="TreeGrafter"/>
</dbReference>
<keyword evidence="15" id="KW-1185">Reference proteome</keyword>
<dbReference type="AlphaFoldDB" id="A0A8S3WIL2"/>
<keyword evidence="10" id="KW-0675">Receptor</keyword>
<keyword evidence="4" id="KW-0716">Sensory transduction</keyword>
<accession>A0A8S3WIL2</accession>
<protein>
    <recommendedName>
        <fullName evidence="12">Sensory neuron membrane protein 2</fullName>
    </recommendedName>
</protein>
<keyword evidence="6" id="KW-0552">Olfaction</keyword>
<keyword evidence="7 13" id="KW-1133">Transmembrane helix</keyword>
<evidence type="ECO:0000256" key="3">
    <source>
        <dbReference type="ARBA" id="ARBA00022475"/>
    </source>
</evidence>
<evidence type="ECO:0000256" key="11">
    <source>
        <dbReference type="ARBA" id="ARBA00023180"/>
    </source>
</evidence>
<keyword evidence="3" id="KW-1003">Cell membrane</keyword>
<evidence type="ECO:0000313" key="14">
    <source>
        <dbReference type="EMBL" id="CAG4962228.1"/>
    </source>
</evidence>
<organism evidence="14 15">
    <name type="scientific">Parnassius apollo</name>
    <name type="common">Apollo butterfly</name>
    <name type="synonym">Papilio apollo</name>
    <dbReference type="NCBI Taxonomy" id="110799"/>
    <lineage>
        <taxon>Eukaryota</taxon>
        <taxon>Metazoa</taxon>
        <taxon>Ecdysozoa</taxon>
        <taxon>Arthropoda</taxon>
        <taxon>Hexapoda</taxon>
        <taxon>Insecta</taxon>
        <taxon>Pterygota</taxon>
        <taxon>Neoptera</taxon>
        <taxon>Endopterygota</taxon>
        <taxon>Lepidoptera</taxon>
        <taxon>Glossata</taxon>
        <taxon>Ditrysia</taxon>
        <taxon>Papilionoidea</taxon>
        <taxon>Papilionidae</taxon>
        <taxon>Parnassiinae</taxon>
        <taxon>Parnassini</taxon>
        <taxon>Parnassius</taxon>
        <taxon>Parnassius</taxon>
    </lineage>
</organism>
<dbReference type="GO" id="GO:0005886">
    <property type="term" value="C:plasma membrane"/>
    <property type="evidence" value="ECO:0007669"/>
    <property type="project" value="UniProtKB-SubCell"/>
</dbReference>
<keyword evidence="5 13" id="KW-0812">Transmembrane</keyword>
<comment type="caution">
    <text evidence="14">The sequence shown here is derived from an EMBL/GenBank/DDBJ whole genome shotgun (WGS) entry which is preliminary data.</text>
</comment>
<sequence>MCGIVCGVTTTVIGVVLVIASTVVTFFVVPGVIENLIINEVVLLDNTTQLERFIEVPVALNFTIRLFNITNTEEVLAGGVPVVSEVGPYIYKIYQTREIESLEEDTITYRIREQFEFDSTSSYPNTEDDIVTIVNVPYHAILQVAESSFPGLMGILNSALGDVFGSNNSPFLEVRLRELLFDGIPLCTNPGFIGAIACTQIREIGASSKNLAVQDNGTIIFSLLSYKEELSEAYKAYRGINNSEDLGVIISLNESAYFNYWVNDEKDDEEVLSVCNMINGTDSGIFNPFINRDKPLYAVNTDICRSVELRYQYDTEYEGIPALRFAANEWLLNNEDGCFCLNVTTGITKEDGCLLEGASELYSCVGEYLRTFQK</sequence>
<name>A0A8S3WIL2_PARAO</name>
<dbReference type="OrthoDB" id="195015at2759"/>
<evidence type="ECO:0000256" key="6">
    <source>
        <dbReference type="ARBA" id="ARBA00022725"/>
    </source>
</evidence>
<dbReference type="Proteomes" id="UP000691718">
    <property type="component" value="Unassembled WGS sequence"/>
</dbReference>
<feature type="transmembrane region" description="Helical" evidence="13">
    <location>
        <begin position="12"/>
        <end position="33"/>
    </location>
</feature>
<proteinExistence type="inferred from homology"/>
<gene>
    <name evidence="14" type="ORF">PAPOLLO_LOCUS6747</name>
</gene>
<keyword evidence="8 13" id="KW-0472">Membrane</keyword>
<keyword evidence="11" id="KW-0325">Glycoprotein</keyword>
<dbReference type="GO" id="GO:0005737">
    <property type="term" value="C:cytoplasm"/>
    <property type="evidence" value="ECO:0007669"/>
    <property type="project" value="TreeGrafter"/>
</dbReference>
<evidence type="ECO:0000256" key="5">
    <source>
        <dbReference type="ARBA" id="ARBA00022692"/>
    </source>
</evidence>
<evidence type="ECO:0000256" key="9">
    <source>
        <dbReference type="ARBA" id="ARBA00023157"/>
    </source>
</evidence>
<evidence type="ECO:0000256" key="12">
    <source>
        <dbReference type="ARBA" id="ARBA00040645"/>
    </source>
</evidence>
<dbReference type="PANTHER" id="PTHR11923:SF109">
    <property type="entry name" value="SENSORY NEURON MEMBRANE PROTEIN 2"/>
    <property type="match status" value="1"/>
</dbReference>